<dbReference type="AlphaFoldDB" id="A0A975GF33"/>
<sequence length="44" mass="4915">MEILCRKYWCGKEGAGRAKKLFVGNVECGKNVAIMWPPSSNITK</sequence>
<protein>
    <submittedName>
        <fullName evidence="1">Uncharacterized protein</fullName>
    </submittedName>
</protein>
<reference evidence="1" key="1">
    <citation type="journal article" date="2021" name="Microb. Physiol.">
        <title>Proteogenomic Insights into the Physiology of Marine, Sulfate-Reducing, Filamentous Desulfonema limicola and Desulfonema magnum.</title>
        <authorList>
            <person name="Schnaars V."/>
            <person name="Wohlbrand L."/>
            <person name="Scheve S."/>
            <person name="Hinrichs C."/>
            <person name="Reinhardt R."/>
            <person name="Rabus R."/>
        </authorList>
    </citation>
    <scope>NUCLEOTIDE SEQUENCE</scope>
    <source>
        <strain evidence="1">5ac10</strain>
    </source>
</reference>
<dbReference type="EMBL" id="CP061799">
    <property type="protein sequence ID" value="QTA78765.1"/>
    <property type="molecule type" value="Genomic_DNA"/>
</dbReference>
<organism evidence="1 2">
    <name type="scientific">Desulfonema limicola</name>
    <dbReference type="NCBI Taxonomy" id="45656"/>
    <lineage>
        <taxon>Bacteria</taxon>
        <taxon>Pseudomonadati</taxon>
        <taxon>Thermodesulfobacteriota</taxon>
        <taxon>Desulfobacteria</taxon>
        <taxon>Desulfobacterales</taxon>
        <taxon>Desulfococcaceae</taxon>
        <taxon>Desulfonema</taxon>
    </lineage>
</organism>
<gene>
    <name evidence="1" type="ORF">dnl_09990</name>
</gene>
<dbReference type="KEGG" id="dli:dnl_09990"/>
<keyword evidence="2" id="KW-1185">Reference proteome</keyword>
<proteinExistence type="predicted"/>
<evidence type="ECO:0000313" key="1">
    <source>
        <dbReference type="EMBL" id="QTA78765.1"/>
    </source>
</evidence>
<evidence type="ECO:0000313" key="2">
    <source>
        <dbReference type="Proteomes" id="UP000663720"/>
    </source>
</evidence>
<accession>A0A975GF33</accession>
<dbReference type="Proteomes" id="UP000663720">
    <property type="component" value="Chromosome"/>
</dbReference>
<name>A0A975GF33_9BACT</name>